<keyword evidence="1" id="KW-0472">Membrane</keyword>
<organism evidence="3">
    <name type="scientific">Cacopsylla melanoneura</name>
    <dbReference type="NCBI Taxonomy" id="428564"/>
    <lineage>
        <taxon>Eukaryota</taxon>
        <taxon>Metazoa</taxon>
        <taxon>Ecdysozoa</taxon>
        <taxon>Arthropoda</taxon>
        <taxon>Hexapoda</taxon>
        <taxon>Insecta</taxon>
        <taxon>Pterygota</taxon>
        <taxon>Neoptera</taxon>
        <taxon>Paraneoptera</taxon>
        <taxon>Hemiptera</taxon>
        <taxon>Sternorrhyncha</taxon>
        <taxon>Psylloidea</taxon>
        <taxon>Psyllidae</taxon>
        <taxon>Psyllinae</taxon>
        <taxon>Cacopsylla</taxon>
    </lineage>
</organism>
<evidence type="ECO:0000256" key="2">
    <source>
        <dbReference type="SAM" id="SignalP"/>
    </source>
</evidence>
<dbReference type="AlphaFoldDB" id="A0A8D8TLD0"/>
<evidence type="ECO:0000313" key="3">
    <source>
        <dbReference type="EMBL" id="CAG6688724.1"/>
    </source>
</evidence>
<keyword evidence="1" id="KW-1133">Transmembrane helix</keyword>
<dbReference type="EMBL" id="HBUF01288456">
    <property type="protein sequence ID" value="CAG6688724.1"/>
    <property type="molecule type" value="Transcribed_RNA"/>
</dbReference>
<feature type="transmembrane region" description="Helical" evidence="1">
    <location>
        <begin position="123"/>
        <end position="143"/>
    </location>
</feature>
<protein>
    <submittedName>
        <fullName evidence="3">Uncharacterized protein</fullName>
    </submittedName>
</protein>
<keyword evidence="2" id="KW-0732">Signal</keyword>
<name>A0A8D8TLD0_9HEMI</name>
<keyword evidence="1" id="KW-0812">Transmembrane</keyword>
<evidence type="ECO:0000256" key="1">
    <source>
        <dbReference type="SAM" id="Phobius"/>
    </source>
</evidence>
<reference evidence="3" key="1">
    <citation type="submission" date="2021-05" db="EMBL/GenBank/DDBJ databases">
        <authorList>
            <person name="Alioto T."/>
            <person name="Alioto T."/>
            <person name="Gomez Garrido J."/>
        </authorList>
    </citation>
    <scope>NUCLEOTIDE SEQUENCE</scope>
</reference>
<feature type="chain" id="PRO_5034423731" evidence="2">
    <location>
        <begin position="26"/>
        <end position="149"/>
    </location>
</feature>
<sequence>MQLSSNVCLELIFLCAAAVISISFADEEKTECIKWRGYQDELADAEEETATCVFRTHVCYTIMQDDNNVKIVSKHCGAKNFCENAKRNMILYLTYCKECNATKCNDEKDIVQNVFPEDIGVGVIVRFNLTLLVVCFAVALCVYRIMEIR</sequence>
<accession>A0A8D8TLD0</accession>
<feature type="signal peptide" evidence="2">
    <location>
        <begin position="1"/>
        <end position="25"/>
    </location>
</feature>
<proteinExistence type="predicted"/>